<dbReference type="Proteomes" id="UP000770661">
    <property type="component" value="Unassembled WGS sequence"/>
</dbReference>
<keyword evidence="2" id="KW-1185">Reference proteome</keyword>
<dbReference type="PANTHER" id="PTHR45913">
    <property type="entry name" value="EPM2A-INTERACTING PROTEIN 1"/>
    <property type="match status" value="1"/>
</dbReference>
<gene>
    <name evidence="1" type="primary">ZBED8_22</name>
    <name evidence="1" type="ORF">GWK47_045596</name>
</gene>
<dbReference type="EMBL" id="JACEEZ010010399">
    <property type="protein sequence ID" value="KAG0721853.1"/>
    <property type="molecule type" value="Genomic_DNA"/>
</dbReference>
<evidence type="ECO:0000313" key="2">
    <source>
        <dbReference type="Proteomes" id="UP000770661"/>
    </source>
</evidence>
<sequence>MSTKRRKWSETCVAFGFTKIVDKDGAEKAQCMQCHTILENASLKPSLLKAHQEQAHPGKVETLPSLQMKRARYDQKGTLPAFAFTPAERPLLQATYEVALQIAKEQVAHNLAEKVIKPCALRMAELVVGEEAAKQIKHIPLSNDVIRSRINEMSSDVLDQIVSDIYDSPCPISLQLDESTDVANASQLLVFVRFVKQESYVYEFLFCNELPLKTRAVDVF</sequence>
<name>A0A8J4Y5G4_CHIOP</name>
<dbReference type="AlphaFoldDB" id="A0A8J4Y5G4"/>
<organism evidence="1 2">
    <name type="scientific">Chionoecetes opilio</name>
    <name type="common">Atlantic snow crab</name>
    <name type="synonym">Cancer opilio</name>
    <dbReference type="NCBI Taxonomy" id="41210"/>
    <lineage>
        <taxon>Eukaryota</taxon>
        <taxon>Metazoa</taxon>
        <taxon>Ecdysozoa</taxon>
        <taxon>Arthropoda</taxon>
        <taxon>Crustacea</taxon>
        <taxon>Multicrustacea</taxon>
        <taxon>Malacostraca</taxon>
        <taxon>Eumalacostraca</taxon>
        <taxon>Eucarida</taxon>
        <taxon>Decapoda</taxon>
        <taxon>Pleocyemata</taxon>
        <taxon>Brachyura</taxon>
        <taxon>Eubrachyura</taxon>
        <taxon>Majoidea</taxon>
        <taxon>Majidae</taxon>
        <taxon>Chionoecetes</taxon>
    </lineage>
</organism>
<reference evidence="1" key="1">
    <citation type="submission" date="2020-07" db="EMBL/GenBank/DDBJ databases">
        <title>The High-quality genome of the commercially important snow crab, Chionoecetes opilio.</title>
        <authorList>
            <person name="Jeong J.-H."/>
            <person name="Ryu S."/>
        </authorList>
    </citation>
    <scope>NUCLEOTIDE SEQUENCE</scope>
    <source>
        <strain evidence="1">MADBK_172401_WGS</strain>
        <tissue evidence="1">Digestive gland</tissue>
    </source>
</reference>
<evidence type="ECO:0000313" key="1">
    <source>
        <dbReference type="EMBL" id="KAG0721853.1"/>
    </source>
</evidence>
<dbReference type="OrthoDB" id="10065557at2759"/>
<accession>A0A8J4Y5G4</accession>
<dbReference type="PANTHER" id="PTHR45913:SF22">
    <property type="entry name" value="SCAN BOX DOMAIN-CONTAINING PROTEIN"/>
    <property type="match status" value="1"/>
</dbReference>
<comment type="caution">
    <text evidence="1">The sequence shown here is derived from an EMBL/GenBank/DDBJ whole genome shotgun (WGS) entry which is preliminary data.</text>
</comment>
<proteinExistence type="predicted"/>
<protein>
    <submittedName>
        <fullName evidence="1">Protein ZBED8</fullName>
    </submittedName>
</protein>